<dbReference type="GO" id="GO:0030158">
    <property type="term" value="F:protein xylosyltransferase activity"/>
    <property type="evidence" value="ECO:0007669"/>
    <property type="project" value="UniProtKB-EC"/>
</dbReference>
<dbReference type="GO" id="GO:0000139">
    <property type="term" value="C:Golgi membrane"/>
    <property type="evidence" value="ECO:0007669"/>
    <property type="project" value="UniProtKB-SubCell"/>
</dbReference>
<keyword evidence="8" id="KW-0808">Transferase</keyword>
<proteinExistence type="inferred from homology"/>
<keyword evidence="13" id="KW-1133">Transmembrane helix</keyword>
<evidence type="ECO:0000256" key="3">
    <source>
        <dbReference type="ARBA" id="ARBA00004840"/>
    </source>
</evidence>
<comment type="pathway">
    <text evidence="3">Glycan metabolism; chondroitin sulfate biosynthesis.</text>
</comment>
<evidence type="ECO:0000256" key="12">
    <source>
        <dbReference type="ARBA" id="ARBA00022968"/>
    </source>
</evidence>
<feature type="non-terminal residue" evidence="20">
    <location>
        <position position="343"/>
    </location>
</feature>
<dbReference type="GO" id="GO:0015012">
    <property type="term" value="P:heparan sulfate proteoglycan biosynthetic process"/>
    <property type="evidence" value="ECO:0007669"/>
    <property type="project" value="TreeGrafter"/>
</dbReference>
<accession>A0A813KZ89</accession>
<evidence type="ECO:0000256" key="11">
    <source>
        <dbReference type="ARBA" id="ARBA00022824"/>
    </source>
</evidence>
<dbReference type="GO" id="GO:0005789">
    <property type="term" value="C:endoplasmic reticulum membrane"/>
    <property type="evidence" value="ECO:0007669"/>
    <property type="project" value="UniProtKB-SubCell"/>
</dbReference>
<keyword evidence="7" id="KW-0328">Glycosyltransferase</keyword>
<evidence type="ECO:0000256" key="15">
    <source>
        <dbReference type="ARBA" id="ARBA00023136"/>
    </source>
</evidence>
<dbReference type="InterPro" id="IPR003406">
    <property type="entry name" value="Glyco_trans_14"/>
</dbReference>
<keyword evidence="14" id="KW-0333">Golgi apparatus</keyword>
<evidence type="ECO:0000256" key="10">
    <source>
        <dbReference type="ARBA" id="ARBA00022723"/>
    </source>
</evidence>
<sequence length="343" mass="38845">ILAHDRFVQVQRLVARLFDPGRNLFLVHLDEKVATPQLMQSFTSWAKQALGEESRRVRIFSEFSVHRGGRSMLDVQLRAFHLLIEDPRPWDFFMNLGDTHYPAESFFWMGSYLWLHRGTNYARITSTKYYDPTLQGGSGATYNGPRKEDVYIACDRSLSFECGGQLFSLAPGVKFPPVLSGVTVTAASGPEWVILSRSFVEYTNLGLQEAAAGEPRRNPVVRRIYEDLAGLSIPEETFFQTLLLSSPFCQTVLRHEFLYLDLYDAPWRTSPDSDFPFQSPRPLNATHLAEIGRDEPWFVRKIDSSLPAALSLRGALDASVSRRSSCLVLLKVLLVLLLLLLLL</sequence>
<dbReference type="InterPro" id="IPR043538">
    <property type="entry name" value="XYLT"/>
</dbReference>
<evidence type="ECO:0000256" key="5">
    <source>
        <dbReference type="ARBA" id="ARBA00010195"/>
    </source>
</evidence>
<keyword evidence="16" id="KW-1015">Disulfide bond</keyword>
<dbReference type="Pfam" id="PF02485">
    <property type="entry name" value="Branch"/>
    <property type="match status" value="1"/>
</dbReference>
<gene>
    <name evidence="20" type="ORF">PGLA2088_LOCUS38754</name>
</gene>
<comment type="caution">
    <text evidence="20">The sequence shown here is derived from an EMBL/GenBank/DDBJ whole genome shotgun (WGS) entry which is preliminary data.</text>
</comment>
<evidence type="ECO:0000256" key="9">
    <source>
        <dbReference type="ARBA" id="ARBA00022692"/>
    </source>
</evidence>
<organism evidence="20 21">
    <name type="scientific">Polarella glacialis</name>
    <name type="common">Dinoflagellate</name>
    <dbReference type="NCBI Taxonomy" id="89957"/>
    <lineage>
        <taxon>Eukaryota</taxon>
        <taxon>Sar</taxon>
        <taxon>Alveolata</taxon>
        <taxon>Dinophyceae</taxon>
        <taxon>Suessiales</taxon>
        <taxon>Suessiaceae</taxon>
        <taxon>Polarella</taxon>
    </lineage>
</organism>
<evidence type="ECO:0000256" key="16">
    <source>
        <dbReference type="ARBA" id="ARBA00023157"/>
    </source>
</evidence>
<evidence type="ECO:0000256" key="17">
    <source>
        <dbReference type="ARBA" id="ARBA00023180"/>
    </source>
</evidence>
<keyword evidence="9" id="KW-0812">Transmembrane</keyword>
<evidence type="ECO:0000256" key="1">
    <source>
        <dbReference type="ARBA" id="ARBA00004323"/>
    </source>
</evidence>
<reference evidence="20" key="1">
    <citation type="submission" date="2021-02" db="EMBL/GenBank/DDBJ databases">
        <authorList>
            <person name="Dougan E. K."/>
            <person name="Rhodes N."/>
            <person name="Thang M."/>
            <person name="Chan C."/>
        </authorList>
    </citation>
    <scope>NUCLEOTIDE SEQUENCE</scope>
</reference>
<dbReference type="Proteomes" id="UP000626109">
    <property type="component" value="Unassembled WGS sequence"/>
</dbReference>
<evidence type="ECO:0000256" key="7">
    <source>
        <dbReference type="ARBA" id="ARBA00022676"/>
    </source>
</evidence>
<comment type="subcellular location">
    <subcellularLocation>
        <location evidence="2">Endoplasmic reticulum membrane</location>
        <topology evidence="2">Single-pass type II membrane protein</topology>
    </subcellularLocation>
    <subcellularLocation>
        <location evidence="1">Golgi apparatus membrane</location>
        <topology evidence="1">Single-pass type II membrane protein</topology>
    </subcellularLocation>
</comment>
<comment type="catalytic activity">
    <reaction evidence="19">
        <text>UDP-alpha-D-xylose + L-seryl-[protein] = 3-O-(beta-D-xylosyl)-L-seryl-[protein] + UDP + H(+)</text>
        <dbReference type="Rhea" id="RHEA:50192"/>
        <dbReference type="Rhea" id="RHEA-COMP:9863"/>
        <dbReference type="Rhea" id="RHEA-COMP:12567"/>
        <dbReference type="ChEBI" id="CHEBI:15378"/>
        <dbReference type="ChEBI" id="CHEBI:29999"/>
        <dbReference type="ChEBI" id="CHEBI:57632"/>
        <dbReference type="ChEBI" id="CHEBI:58223"/>
        <dbReference type="ChEBI" id="CHEBI:132085"/>
        <dbReference type="EC" id="2.4.2.26"/>
    </reaction>
</comment>
<evidence type="ECO:0000313" key="21">
    <source>
        <dbReference type="Proteomes" id="UP000626109"/>
    </source>
</evidence>
<dbReference type="PANTHER" id="PTHR46025">
    <property type="entry name" value="XYLOSYLTRANSFERASE OXT"/>
    <property type="match status" value="1"/>
</dbReference>
<keyword evidence="11" id="KW-0256">Endoplasmic reticulum</keyword>
<keyword evidence="12" id="KW-0735">Signal-anchor</keyword>
<dbReference type="GO" id="GO:0050650">
    <property type="term" value="P:chondroitin sulfate proteoglycan biosynthetic process"/>
    <property type="evidence" value="ECO:0007669"/>
    <property type="project" value="TreeGrafter"/>
</dbReference>
<evidence type="ECO:0000256" key="8">
    <source>
        <dbReference type="ARBA" id="ARBA00022679"/>
    </source>
</evidence>
<dbReference type="PANTHER" id="PTHR46025:SF3">
    <property type="entry name" value="XYLOSYLTRANSFERASE OXT"/>
    <property type="match status" value="1"/>
</dbReference>
<comment type="similarity">
    <text evidence="5">Belongs to the glycosyltransferase 14 family. XylT subfamily.</text>
</comment>
<dbReference type="EC" id="2.4.2.26" evidence="6"/>
<protein>
    <recommendedName>
        <fullName evidence="6">protein xylosyltransferase</fullName>
        <ecNumber evidence="6">2.4.2.26</ecNumber>
    </recommendedName>
    <alternativeName>
        <fullName evidence="18">Peptide O-xylosyltransferase</fullName>
    </alternativeName>
</protein>
<keyword evidence="15" id="KW-0472">Membrane</keyword>
<keyword evidence="10" id="KW-0479">Metal-binding</keyword>
<dbReference type="GO" id="GO:0046872">
    <property type="term" value="F:metal ion binding"/>
    <property type="evidence" value="ECO:0007669"/>
    <property type="project" value="UniProtKB-KW"/>
</dbReference>
<evidence type="ECO:0000256" key="4">
    <source>
        <dbReference type="ARBA" id="ARBA00005093"/>
    </source>
</evidence>
<keyword evidence="17" id="KW-0325">Glycoprotein</keyword>
<comment type="pathway">
    <text evidence="4">Glycan metabolism; heparan sulfate biosynthesis.</text>
</comment>
<evidence type="ECO:0000256" key="6">
    <source>
        <dbReference type="ARBA" id="ARBA00011972"/>
    </source>
</evidence>
<evidence type="ECO:0000256" key="13">
    <source>
        <dbReference type="ARBA" id="ARBA00022989"/>
    </source>
</evidence>
<evidence type="ECO:0000256" key="18">
    <source>
        <dbReference type="ARBA" id="ARBA00042865"/>
    </source>
</evidence>
<dbReference type="EMBL" id="CAJNNW010032861">
    <property type="protein sequence ID" value="CAE8715775.1"/>
    <property type="molecule type" value="Genomic_DNA"/>
</dbReference>
<name>A0A813KZ89_POLGL</name>
<evidence type="ECO:0000256" key="2">
    <source>
        <dbReference type="ARBA" id="ARBA00004648"/>
    </source>
</evidence>
<evidence type="ECO:0000256" key="19">
    <source>
        <dbReference type="ARBA" id="ARBA00047847"/>
    </source>
</evidence>
<evidence type="ECO:0000256" key="14">
    <source>
        <dbReference type="ARBA" id="ARBA00023034"/>
    </source>
</evidence>
<evidence type="ECO:0000313" key="20">
    <source>
        <dbReference type="EMBL" id="CAE8715775.1"/>
    </source>
</evidence>
<dbReference type="AlphaFoldDB" id="A0A813KZ89"/>